<accession>A0AA40ALP9</accession>
<proteinExistence type="predicted"/>
<name>A0AA40ALP9_9PEZI</name>
<dbReference type="GeneID" id="85325338"/>
<keyword evidence="3" id="KW-1185">Reference proteome</keyword>
<feature type="region of interest" description="Disordered" evidence="1">
    <location>
        <begin position="83"/>
        <end position="125"/>
    </location>
</feature>
<dbReference type="EMBL" id="JAUIRO010000004">
    <property type="protein sequence ID" value="KAK0718165.1"/>
    <property type="molecule type" value="Genomic_DNA"/>
</dbReference>
<organism evidence="2 3">
    <name type="scientific">Lasiosphaeria miniovina</name>
    <dbReference type="NCBI Taxonomy" id="1954250"/>
    <lineage>
        <taxon>Eukaryota</taxon>
        <taxon>Fungi</taxon>
        <taxon>Dikarya</taxon>
        <taxon>Ascomycota</taxon>
        <taxon>Pezizomycotina</taxon>
        <taxon>Sordariomycetes</taxon>
        <taxon>Sordariomycetidae</taxon>
        <taxon>Sordariales</taxon>
        <taxon>Lasiosphaeriaceae</taxon>
        <taxon>Lasiosphaeria</taxon>
    </lineage>
</organism>
<reference evidence="2" key="1">
    <citation type="submission" date="2023-06" db="EMBL/GenBank/DDBJ databases">
        <title>Genome-scale phylogeny and comparative genomics of the fungal order Sordariales.</title>
        <authorList>
            <consortium name="Lawrence Berkeley National Laboratory"/>
            <person name="Hensen N."/>
            <person name="Bonometti L."/>
            <person name="Westerberg I."/>
            <person name="Brannstrom I.O."/>
            <person name="Guillou S."/>
            <person name="Cros-Aarteil S."/>
            <person name="Calhoun S."/>
            <person name="Haridas S."/>
            <person name="Kuo A."/>
            <person name="Mondo S."/>
            <person name="Pangilinan J."/>
            <person name="Riley R."/>
            <person name="LaButti K."/>
            <person name="Andreopoulos B."/>
            <person name="Lipzen A."/>
            <person name="Chen C."/>
            <person name="Yanf M."/>
            <person name="Daum C."/>
            <person name="Ng V."/>
            <person name="Clum A."/>
            <person name="Steindorff A."/>
            <person name="Ohm R."/>
            <person name="Martin F."/>
            <person name="Silar P."/>
            <person name="Natvig D."/>
            <person name="Lalanne C."/>
            <person name="Gautier V."/>
            <person name="Ament-velasquez S.L."/>
            <person name="Kruys A."/>
            <person name="Hutchinson M.I."/>
            <person name="Powell A.J."/>
            <person name="Barry K."/>
            <person name="Miller A.N."/>
            <person name="Grigoriev I.V."/>
            <person name="Debuchy R."/>
            <person name="Gladieux P."/>
            <person name="Thoren M.H."/>
            <person name="Johannesson H."/>
        </authorList>
    </citation>
    <scope>NUCLEOTIDE SEQUENCE</scope>
    <source>
        <strain evidence="2">SMH2392-1A</strain>
    </source>
</reference>
<evidence type="ECO:0000256" key="1">
    <source>
        <dbReference type="SAM" id="MobiDB-lite"/>
    </source>
</evidence>
<feature type="compositionally biased region" description="Acidic residues" evidence="1">
    <location>
        <begin position="92"/>
        <end position="107"/>
    </location>
</feature>
<gene>
    <name evidence="2" type="ORF">B0T26DRAFT_712113</name>
</gene>
<protein>
    <submittedName>
        <fullName evidence="2">Uncharacterized protein</fullName>
    </submittedName>
</protein>
<feature type="region of interest" description="Disordered" evidence="1">
    <location>
        <begin position="39"/>
        <end position="62"/>
    </location>
</feature>
<dbReference type="RefSeq" id="XP_060296958.1">
    <property type="nucleotide sequence ID" value="XM_060442068.1"/>
</dbReference>
<dbReference type="Proteomes" id="UP001172101">
    <property type="component" value="Unassembled WGS sequence"/>
</dbReference>
<feature type="compositionally biased region" description="Basic and acidic residues" evidence="1">
    <location>
        <begin position="51"/>
        <end position="62"/>
    </location>
</feature>
<comment type="caution">
    <text evidence="2">The sequence shown here is derived from an EMBL/GenBank/DDBJ whole genome shotgun (WGS) entry which is preliminary data.</text>
</comment>
<evidence type="ECO:0000313" key="2">
    <source>
        <dbReference type="EMBL" id="KAK0718165.1"/>
    </source>
</evidence>
<evidence type="ECO:0000313" key="3">
    <source>
        <dbReference type="Proteomes" id="UP001172101"/>
    </source>
</evidence>
<sequence>MRDLARRMDERMEAAPYATEHELMRVRAAVAVHTGALSVPVDRVSGDDDGGEGRRARDRERAKARQLLLQIREDCGGKLELREDREMLAELGSDEEEDDDEDEDEGGEGSGEGQGLVMYSSLPMR</sequence>
<dbReference type="AlphaFoldDB" id="A0AA40ALP9"/>